<keyword evidence="1" id="KW-0472">Membrane</keyword>
<dbReference type="STRING" id="5866.A0A061DAD0"/>
<evidence type="ECO:0000256" key="1">
    <source>
        <dbReference type="SAM" id="Phobius"/>
    </source>
</evidence>
<feature type="transmembrane region" description="Helical" evidence="1">
    <location>
        <begin position="126"/>
        <end position="147"/>
    </location>
</feature>
<protein>
    <submittedName>
        <fullName evidence="4">DNAJ/HSP40 domain containing protein, putative</fullName>
    </submittedName>
</protein>
<dbReference type="GO" id="GO:0071218">
    <property type="term" value="P:cellular response to misfolded protein"/>
    <property type="evidence" value="ECO:0007669"/>
    <property type="project" value="TreeGrafter"/>
</dbReference>
<evidence type="ECO:0000259" key="3">
    <source>
        <dbReference type="PROSITE" id="PS50076"/>
    </source>
</evidence>
<dbReference type="GO" id="GO:0030544">
    <property type="term" value="F:Hsp70 protein binding"/>
    <property type="evidence" value="ECO:0007669"/>
    <property type="project" value="TreeGrafter"/>
</dbReference>
<keyword evidence="2" id="KW-0732">Signal</keyword>
<dbReference type="PANTHER" id="PTHR43908:SF3">
    <property type="entry name" value="AT29763P-RELATED"/>
    <property type="match status" value="1"/>
</dbReference>
<dbReference type="GO" id="GO:0005789">
    <property type="term" value="C:endoplasmic reticulum membrane"/>
    <property type="evidence" value="ECO:0007669"/>
    <property type="project" value="TreeGrafter"/>
</dbReference>
<evidence type="ECO:0000313" key="5">
    <source>
        <dbReference type="Proteomes" id="UP000033188"/>
    </source>
</evidence>
<dbReference type="OrthoDB" id="442087at2759"/>
<dbReference type="PANTHER" id="PTHR43908">
    <property type="entry name" value="AT29763P-RELATED"/>
    <property type="match status" value="1"/>
</dbReference>
<dbReference type="InterPro" id="IPR051100">
    <property type="entry name" value="DnaJ_subfamily_B/C"/>
</dbReference>
<dbReference type="AlphaFoldDB" id="A0A061DAD0"/>
<feature type="transmembrane region" description="Helical" evidence="1">
    <location>
        <begin position="177"/>
        <end position="199"/>
    </location>
</feature>
<accession>A0A061DAD0</accession>
<dbReference type="SMART" id="SM00271">
    <property type="entry name" value="DnaJ"/>
    <property type="match status" value="1"/>
</dbReference>
<dbReference type="Pfam" id="PF00226">
    <property type="entry name" value="DnaJ"/>
    <property type="match status" value="1"/>
</dbReference>
<sequence>MIKFLILSFVVSPVVRFVVSPSRELAMATMFAIVFYTSMKSEKNYFQHLKVTPHCSLDAIKKSFKAEAMLLHPDRNTSPTAASDYVELSQMYKTLVNDKKREAYVRYGDMLRGRKEQVVDMSPFDVLYVVTVNTASMLFGMCFTVLLHGQSVVNLTALLYEVFCFALDVYLRFAPDATSFLAGVPILKYYTVFEIIAFLRSFRLVFLYYHSLMGDDDEDKKWKAGICLVRNNMVTVDLLDEYIVAVQRYLTSRKPVVDSEIVWRGAPSVGNAFENRWNYSGNWHVYAH</sequence>
<evidence type="ECO:0000256" key="2">
    <source>
        <dbReference type="SAM" id="SignalP"/>
    </source>
</evidence>
<keyword evidence="1" id="KW-0812">Transmembrane</keyword>
<dbReference type="Gene3D" id="1.10.287.110">
    <property type="entry name" value="DnaJ domain"/>
    <property type="match status" value="1"/>
</dbReference>
<keyword evidence="1" id="KW-1133">Transmembrane helix</keyword>
<dbReference type="Proteomes" id="UP000033188">
    <property type="component" value="Chromosome 3"/>
</dbReference>
<organism evidence="4 5">
    <name type="scientific">Babesia bigemina</name>
    <dbReference type="NCBI Taxonomy" id="5866"/>
    <lineage>
        <taxon>Eukaryota</taxon>
        <taxon>Sar</taxon>
        <taxon>Alveolata</taxon>
        <taxon>Apicomplexa</taxon>
        <taxon>Aconoidasida</taxon>
        <taxon>Piroplasmida</taxon>
        <taxon>Babesiidae</taxon>
        <taxon>Babesia</taxon>
    </lineage>
</organism>
<dbReference type="PROSITE" id="PS50076">
    <property type="entry name" value="DNAJ_2"/>
    <property type="match status" value="1"/>
</dbReference>
<reference evidence="5" key="1">
    <citation type="journal article" date="2014" name="Nucleic Acids Res.">
        <title>The evolutionary dynamics of variant antigen genes in Babesia reveal a history of genomic innovation underlying host-parasite interaction.</title>
        <authorList>
            <person name="Jackson A.P."/>
            <person name="Otto T.D."/>
            <person name="Darby A."/>
            <person name="Ramaprasad A."/>
            <person name="Xia D."/>
            <person name="Echaide I.E."/>
            <person name="Farber M."/>
            <person name="Gahlot S."/>
            <person name="Gamble J."/>
            <person name="Gupta D."/>
            <person name="Gupta Y."/>
            <person name="Jackson L."/>
            <person name="Malandrin L."/>
            <person name="Malas T.B."/>
            <person name="Moussa E."/>
            <person name="Nair M."/>
            <person name="Reid A.J."/>
            <person name="Sanders M."/>
            <person name="Sharma J."/>
            <person name="Tracey A."/>
            <person name="Quail M.A."/>
            <person name="Weir W."/>
            <person name="Wastling J.M."/>
            <person name="Hall N."/>
            <person name="Willadsen P."/>
            <person name="Lingelbach K."/>
            <person name="Shiels B."/>
            <person name="Tait A."/>
            <person name="Berriman M."/>
            <person name="Allred D.R."/>
            <person name="Pain A."/>
        </authorList>
    </citation>
    <scope>NUCLEOTIDE SEQUENCE [LARGE SCALE GENOMIC DNA]</scope>
    <source>
        <strain evidence="5">Bond</strain>
    </source>
</reference>
<dbReference type="VEuPathDB" id="PiroplasmaDB:BBBOND_0308360"/>
<evidence type="ECO:0000313" key="4">
    <source>
        <dbReference type="EMBL" id="CDR96932.1"/>
    </source>
</evidence>
<dbReference type="CDD" id="cd06257">
    <property type="entry name" value="DnaJ"/>
    <property type="match status" value="1"/>
</dbReference>
<keyword evidence="5" id="KW-1185">Reference proteome</keyword>
<dbReference type="GeneID" id="24565473"/>
<dbReference type="InterPro" id="IPR001623">
    <property type="entry name" value="DnaJ_domain"/>
</dbReference>
<name>A0A061DAD0_BABBI</name>
<dbReference type="SUPFAM" id="SSF46565">
    <property type="entry name" value="Chaperone J-domain"/>
    <property type="match status" value="1"/>
</dbReference>
<gene>
    <name evidence="4" type="ORF">BBBOND_0308360</name>
</gene>
<dbReference type="EMBL" id="LK391709">
    <property type="protein sequence ID" value="CDR96932.1"/>
    <property type="molecule type" value="Genomic_DNA"/>
</dbReference>
<feature type="chain" id="PRO_5001595612" evidence="2">
    <location>
        <begin position="17"/>
        <end position="288"/>
    </location>
</feature>
<dbReference type="InterPro" id="IPR036869">
    <property type="entry name" value="J_dom_sf"/>
</dbReference>
<dbReference type="KEGG" id="bbig:BBBOND_0308360"/>
<proteinExistence type="predicted"/>
<feature type="signal peptide" evidence="2">
    <location>
        <begin position="1"/>
        <end position="16"/>
    </location>
</feature>
<feature type="domain" description="J" evidence="3">
    <location>
        <begin position="44"/>
        <end position="108"/>
    </location>
</feature>
<dbReference type="RefSeq" id="XP_012769118.1">
    <property type="nucleotide sequence ID" value="XM_012913664.1"/>
</dbReference>
<dbReference type="OMA" id="GMCFTVL"/>